<dbReference type="RefSeq" id="WP_179790343.1">
    <property type="nucleotide sequence ID" value="NZ_JAAVJF010000001.1"/>
</dbReference>
<dbReference type="GO" id="GO:0071949">
    <property type="term" value="F:FAD binding"/>
    <property type="evidence" value="ECO:0007669"/>
    <property type="project" value="InterPro"/>
</dbReference>
<reference evidence="4 5" key="1">
    <citation type="journal article" date="2020" name="Nat. Commun.">
        <title>The structures of two archaeal type IV pili illuminate evolutionary relationships.</title>
        <authorList>
            <person name="Wang F."/>
            <person name="Baquero D.P."/>
            <person name="Su Z."/>
            <person name="Beltran L.C."/>
            <person name="Prangishvili D."/>
            <person name="Krupovic M."/>
            <person name="Egelman E.H."/>
        </authorList>
    </citation>
    <scope>NUCLEOTIDE SEQUENCE [LARGE SCALE GENOMIC DNA]</scope>
    <source>
        <strain evidence="4 5">2GA</strain>
    </source>
</reference>
<dbReference type="InterPro" id="IPR016169">
    <property type="entry name" value="FAD-bd_PCMH_sub2"/>
</dbReference>
<sequence length="327" mass="37063">MRPKSVEELVEFINEANRDRRRLLPICRGSKAHLGPPVEYDEELQLWDMPKVLEIDEEEMVVRTSACISAVELQEELKKRGRRLAVDPPLFRKSSIGGILSTNFYGPMAYRYMTPRDQLLSVRIITGKGEFMRYGAPVMKDVAGYNIKRLIAGSWGTLAVLVEAYLRIYALPDTVAVLATSRRALQELRKLYTVGAAEVDGVLYLRFEGVKSEVEYRLSKAGRGDVFYDREAEEKWGAVTEAEELFASNEVVKVVAPPASLPDVQPGVKYLRYPLLGVMYIAGPPPVGVKTYWLKPQRRWEIENRDLMEKIKQVFDPKGVLSPGRLP</sequence>
<proteinExistence type="predicted"/>
<evidence type="ECO:0000313" key="5">
    <source>
        <dbReference type="Proteomes" id="UP000554766"/>
    </source>
</evidence>
<evidence type="ECO:0000256" key="2">
    <source>
        <dbReference type="ARBA" id="ARBA00022827"/>
    </source>
</evidence>
<dbReference type="Proteomes" id="UP000554766">
    <property type="component" value="Unassembled WGS sequence"/>
</dbReference>
<dbReference type="InterPro" id="IPR016171">
    <property type="entry name" value="Vanillyl_alc_oxidase_C-sub2"/>
</dbReference>
<dbReference type="SUPFAM" id="SSF56176">
    <property type="entry name" value="FAD-binding/transporter-associated domain-like"/>
    <property type="match status" value="1"/>
</dbReference>
<dbReference type="Pfam" id="PF01565">
    <property type="entry name" value="FAD_binding_4"/>
    <property type="match status" value="1"/>
</dbReference>
<dbReference type="Gene3D" id="3.30.465.10">
    <property type="match status" value="1"/>
</dbReference>
<dbReference type="Gene3D" id="1.10.45.10">
    <property type="entry name" value="Vanillyl-alcohol Oxidase, Chain A, domain 4"/>
    <property type="match status" value="1"/>
</dbReference>
<dbReference type="InterPro" id="IPR016164">
    <property type="entry name" value="FAD-linked_Oxase-like_C"/>
</dbReference>
<feature type="domain" description="FAD-binding PCMH-type" evidence="3">
    <location>
        <begin position="1"/>
        <end position="171"/>
    </location>
</feature>
<keyword evidence="1" id="KW-0285">Flavoprotein</keyword>
<keyword evidence="2" id="KW-0274">FAD</keyword>
<dbReference type="SUPFAM" id="SSF55103">
    <property type="entry name" value="FAD-linked oxidases, C-terminal domain"/>
    <property type="match status" value="1"/>
</dbReference>
<evidence type="ECO:0000259" key="3">
    <source>
        <dbReference type="PROSITE" id="PS51387"/>
    </source>
</evidence>
<dbReference type="InterPro" id="IPR016166">
    <property type="entry name" value="FAD-bd_PCMH"/>
</dbReference>
<evidence type="ECO:0000313" key="4">
    <source>
        <dbReference type="EMBL" id="NYR14943.1"/>
    </source>
</evidence>
<dbReference type="PANTHER" id="PTHR11748">
    <property type="entry name" value="D-LACTATE DEHYDROGENASE"/>
    <property type="match status" value="1"/>
</dbReference>
<dbReference type="InterPro" id="IPR036318">
    <property type="entry name" value="FAD-bd_PCMH-like_sf"/>
</dbReference>
<dbReference type="PROSITE" id="PS51387">
    <property type="entry name" value="FAD_PCMH"/>
    <property type="match status" value="1"/>
</dbReference>
<dbReference type="EMBL" id="JAAVJF010000001">
    <property type="protein sequence ID" value="NYR14943.1"/>
    <property type="molecule type" value="Genomic_DNA"/>
</dbReference>
<protein>
    <submittedName>
        <fullName evidence="4">FAD-binding oxidoreductase</fullName>
    </submittedName>
</protein>
<dbReference type="GO" id="GO:0003824">
    <property type="term" value="F:catalytic activity"/>
    <property type="evidence" value="ECO:0007669"/>
    <property type="project" value="InterPro"/>
</dbReference>
<dbReference type="AlphaFoldDB" id="A0A7L4P8D7"/>
<organism evidence="4 5">
    <name type="scientific">Pyrobaculum arsenaticum</name>
    <dbReference type="NCBI Taxonomy" id="121277"/>
    <lineage>
        <taxon>Archaea</taxon>
        <taxon>Thermoproteota</taxon>
        <taxon>Thermoprotei</taxon>
        <taxon>Thermoproteales</taxon>
        <taxon>Thermoproteaceae</taxon>
        <taxon>Pyrobaculum</taxon>
    </lineage>
</organism>
<keyword evidence="5" id="KW-1185">Reference proteome</keyword>
<name>A0A7L4P8D7_9CREN</name>
<accession>A0A7L4P8D7</accession>
<dbReference type="PANTHER" id="PTHR11748:SF103">
    <property type="entry name" value="GLYCOLATE OXIDASE SUBUNIT GLCE"/>
    <property type="match status" value="1"/>
</dbReference>
<comment type="caution">
    <text evidence="4">The sequence shown here is derived from an EMBL/GenBank/DDBJ whole genome shotgun (WGS) entry which is preliminary data.</text>
</comment>
<evidence type="ECO:0000256" key="1">
    <source>
        <dbReference type="ARBA" id="ARBA00022630"/>
    </source>
</evidence>
<dbReference type="InterPro" id="IPR006094">
    <property type="entry name" value="Oxid_FAD_bind_N"/>
</dbReference>
<gene>
    <name evidence="4" type="ORF">HC235_02990</name>
</gene>